<evidence type="ECO:0000256" key="1">
    <source>
        <dbReference type="SAM" id="Phobius"/>
    </source>
</evidence>
<keyword evidence="1" id="KW-1133">Transmembrane helix</keyword>
<dbReference type="OrthoDB" id="9962731at2"/>
<proteinExistence type="predicted"/>
<keyword evidence="1" id="KW-0812">Transmembrane</keyword>
<reference evidence="2 3" key="1">
    <citation type="submission" date="2019-02" db="EMBL/GenBank/DDBJ databases">
        <title>Deep-cultivation of Planctomycetes and their phenomic and genomic characterization uncovers novel biology.</title>
        <authorList>
            <person name="Wiegand S."/>
            <person name="Jogler M."/>
            <person name="Boedeker C."/>
            <person name="Pinto D."/>
            <person name="Vollmers J."/>
            <person name="Rivas-Marin E."/>
            <person name="Kohn T."/>
            <person name="Peeters S.H."/>
            <person name="Heuer A."/>
            <person name="Rast P."/>
            <person name="Oberbeckmann S."/>
            <person name="Bunk B."/>
            <person name="Jeske O."/>
            <person name="Meyerdierks A."/>
            <person name="Storesund J.E."/>
            <person name="Kallscheuer N."/>
            <person name="Luecker S."/>
            <person name="Lage O.M."/>
            <person name="Pohl T."/>
            <person name="Merkel B.J."/>
            <person name="Hornburger P."/>
            <person name="Mueller R.-W."/>
            <person name="Bruemmer F."/>
            <person name="Labrenz M."/>
            <person name="Spormann A.M."/>
            <person name="Op Den Camp H."/>
            <person name="Overmann J."/>
            <person name="Amann R."/>
            <person name="Jetten M.S.M."/>
            <person name="Mascher T."/>
            <person name="Medema M.H."/>
            <person name="Devos D.P."/>
            <person name="Kaster A.-K."/>
            <person name="Ovreas L."/>
            <person name="Rohde M."/>
            <person name="Galperin M.Y."/>
            <person name="Jogler C."/>
        </authorList>
    </citation>
    <scope>NUCLEOTIDE SEQUENCE [LARGE SCALE GENOMIC DNA]</scope>
    <source>
        <strain evidence="2 3">CA13</strain>
    </source>
</reference>
<sequence>METPKRESNPYQTPETLAAGKTEKSSGFSIRWIVGGALWSIGLAFPIGMFFALVYRFPIPFAGYRSGFEAVVPSLMAVLFYGVLGGFVVLGIAGAIGGVVIGLLPGTRRSKHVMLFSCSAALTTCGLFVLAILDKIIGPW</sequence>
<evidence type="ECO:0000313" key="2">
    <source>
        <dbReference type="EMBL" id="TWT80148.1"/>
    </source>
</evidence>
<gene>
    <name evidence="2" type="ORF">CA13_15610</name>
</gene>
<evidence type="ECO:0000313" key="3">
    <source>
        <dbReference type="Proteomes" id="UP000315010"/>
    </source>
</evidence>
<dbReference type="RefSeq" id="WP_146395229.1">
    <property type="nucleotide sequence ID" value="NZ_SJPJ01000001.1"/>
</dbReference>
<keyword evidence="3" id="KW-1185">Reference proteome</keyword>
<dbReference type="Proteomes" id="UP000315010">
    <property type="component" value="Unassembled WGS sequence"/>
</dbReference>
<keyword evidence="1" id="KW-0472">Membrane</keyword>
<feature type="transmembrane region" description="Helical" evidence="1">
    <location>
        <begin position="113"/>
        <end position="133"/>
    </location>
</feature>
<name>A0A5C5YYH4_9BACT</name>
<protein>
    <submittedName>
        <fullName evidence="2">Uncharacterized protein</fullName>
    </submittedName>
</protein>
<dbReference type="AlphaFoldDB" id="A0A5C5YYH4"/>
<comment type="caution">
    <text evidence="2">The sequence shown here is derived from an EMBL/GenBank/DDBJ whole genome shotgun (WGS) entry which is preliminary data.</text>
</comment>
<feature type="transmembrane region" description="Helical" evidence="1">
    <location>
        <begin position="75"/>
        <end position="101"/>
    </location>
</feature>
<feature type="transmembrane region" description="Helical" evidence="1">
    <location>
        <begin position="32"/>
        <end position="55"/>
    </location>
</feature>
<dbReference type="EMBL" id="SJPJ01000001">
    <property type="protein sequence ID" value="TWT80148.1"/>
    <property type="molecule type" value="Genomic_DNA"/>
</dbReference>
<organism evidence="2 3">
    <name type="scientific">Novipirellula herctigrandis</name>
    <dbReference type="NCBI Taxonomy" id="2527986"/>
    <lineage>
        <taxon>Bacteria</taxon>
        <taxon>Pseudomonadati</taxon>
        <taxon>Planctomycetota</taxon>
        <taxon>Planctomycetia</taxon>
        <taxon>Pirellulales</taxon>
        <taxon>Pirellulaceae</taxon>
        <taxon>Novipirellula</taxon>
    </lineage>
</organism>
<accession>A0A5C5YYH4</accession>